<name>A0A3P6AML0_BRAOL</name>
<evidence type="ECO:0000256" key="1">
    <source>
        <dbReference type="SAM" id="MobiDB-lite"/>
    </source>
</evidence>
<dbReference type="EMBL" id="LR031872">
    <property type="protein sequence ID" value="VDC93852.1"/>
    <property type="molecule type" value="Genomic_DNA"/>
</dbReference>
<organism evidence="3">
    <name type="scientific">Brassica oleracea</name>
    <name type="common">Wild cabbage</name>
    <dbReference type="NCBI Taxonomy" id="3712"/>
    <lineage>
        <taxon>Eukaryota</taxon>
        <taxon>Viridiplantae</taxon>
        <taxon>Streptophyta</taxon>
        <taxon>Embryophyta</taxon>
        <taxon>Tracheophyta</taxon>
        <taxon>Spermatophyta</taxon>
        <taxon>Magnoliopsida</taxon>
        <taxon>eudicotyledons</taxon>
        <taxon>Gunneridae</taxon>
        <taxon>Pentapetalae</taxon>
        <taxon>rosids</taxon>
        <taxon>malvids</taxon>
        <taxon>Brassicales</taxon>
        <taxon>Brassicaceae</taxon>
        <taxon>Brassiceae</taxon>
        <taxon>Brassica</taxon>
    </lineage>
</organism>
<feature type="region of interest" description="Disordered" evidence="1">
    <location>
        <begin position="41"/>
        <end position="81"/>
    </location>
</feature>
<feature type="compositionally biased region" description="Basic residues" evidence="1">
    <location>
        <begin position="49"/>
        <end position="60"/>
    </location>
</feature>
<protein>
    <submittedName>
        <fullName evidence="3">Uncharacterized protein</fullName>
    </submittedName>
</protein>
<sequence length="153" mass="17446">MCIYIHKLYCIVDVISTVLTLCITLLYPRGSFRFEIQNKATHPSAGGRSYHRRRPNHHGRLSSVPEPNYKPEDTQKQSSLRLKTKLRVDKIPLPTKPPLLQSTRIEKALTPLHNSLGKQRSISVLIGMVDRLETVRLLTSLEPRHSGTKSLQM</sequence>
<reference evidence="3" key="1">
    <citation type="submission" date="2018-11" db="EMBL/GenBank/DDBJ databases">
        <authorList>
            <consortium name="Genoscope - CEA"/>
            <person name="William W."/>
        </authorList>
    </citation>
    <scope>NUCLEOTIDE SEQUENCE</scope>
</reference>
<proteinExistence type="predicted"/>
<accession>A0A3P6AML0</accession>
<evidence type="ECO:0000313" key="3">
    <source>
        <dbReference type="EMBL" id="VDC93852.1"/>
    </source>
</evidence>
<dbReference type="AlphaFoldDB" id="A0A3P6AML0"/>
<gene>
    <name evidence="3" type="ORF">BOLC3T17194H</name>
</gene>
<evidence type="ECO:0000256" key="2">
    <source>
        <dbReference type="SAM" id="Phobius"/>
    </source>
</evidence>
<keyword evidence="2" id="KW-0812">Transmembrane</keyword>
<keyword evidence="2" id="KW-0472">Membrane</keyword>
<feature type="transmembrane region" description="Helical" evidence="2">
    <location>
        <begin position="6"/>
        <end position="27"/>
    </location>
</feature>
<keyword evidence="2" id="KW-1133">Transmembrane helix</keyword>